<reference evidence="3 4" key="1">
    <citation type="submission" date="2016-01" db="EMBL/GenBank/DDBJ databases">
        <title>The new phylogeny of the genus Mycobacterium.</title>
        <authorList>
            <person name="Tarcisio F."/>
            <person name="Conor M."/>
            <person name="Antonella G."/>
            <person name="Elisabetta G."/>
            <person name="Giulia F.S."/>
            <person name="Sara T."/>
            <person name="Anna F."/>
            <person name="Clotilde B."/>
            <person name="Roberto B."/>
            <person name="Veronica D.S."/>
            <person name="Fabio R."/>
            <person name="Monica P."/>
            <person name="Olivier J."/>
            <person name="Enrico T."/>
            <person name="Nicola S."/>
        </authorList>
    </citation>
    <scope>NUCLEOTIDE SEQUENCE [LARGE SCALE GENOMIC DNA]</scope>
    <source>
        <strain evidence="3 4">DSM 45176</strain>
    </source>
</reference>
<dbReference type="Pfam" id="PF00211">
    <property type="entry name" value="Guanylate_cyc"/>
    <property type="match status" value="1"/>
</dbReference>
<proteinExistence type="inferred from homology"/>
<dbReference type="GO" id="GO:0004016">
    <property type="term" value="F:adenylate cyclase activity"/>
    <property type="evidence" value="ECO:0007669"/>
    <property type="project" value="UniProtKB-ARBA"/>
</dbReference>
<dbReference type="InterPro" id="IPR029787">
    <property type="entry name" value="Nucleotide_cyclase"/>
</dbReference>
<keyword evidence="4" id="KW-1185">Reference proteome</keyword>
<evidence type="ECO:0000259" key="2">
    <source>
        <dbReference type="PROSITE" id="PS50125"/>
    </source>
</evidence>
<dbReference type="AlphaFoldDB" id="A0A1X2D8V3"/>
<dbReference type="Proteomes" id="UP000193087">
    <property type="component" value="Unassembled WGS sequence"/>
</dbReference>
<comment type="caution">
    <text evidence="3">The sequence shown here is derived from an EMBL/GenBank/DDBJ whole genome shotgun (WGS) entry which is preliminary data.</text>
</comment>
<dbReference type="GO" id="GO:0006171">
    <property type="term" value="P:cAMP biosynthetic process"/>
    <property type="evidence" value="ECO:0007669"/>
    <property type="project" value="TreeGrafter"/>
</dbReference>
<dbReference type="CDD" id="cd07302">
    <property type="entry name" value="CHD"/>
    <property type="match status" value="1"/>
</dbReference>
<dbReference type="InterPro" id="IPR001054">
    <property type="entry name" value="A/G_cyclase"/>
</dbReference>
<dbReference type="STRING" id="486698.AWC22_13090"/>
<dbReference type="Gene3D" id="3.30.70.1230">
    <property type="entry name" value="Nucleotide cyclase"/>
    <property type="match status" value="1"/>
</dbReference>
<dbReference type="EMBL" id="LQPQ01000034">
    <property type="protein sequence ID" value="ORW84582.1"/>
    <property type="molecule type" value="Genomic_DNA"/>
</dbReference>
<dbReference type="SUPFAM" id="SSF55073">
    <property type="entry name" value="Nucleotide cyclase"/>
    <property type="match status" value="1"/>
</dbReference>
<evidence type="ECO:0000256" key="1">
    <source>
        <dbReference type="ARBA" id="ARBA00005381"/>
    </source>
</evidence>
<evidence type="ECO:0000313" key="4">
    <source>
        <dbReference type="Proteomes" id="UP000193087"/>
    </source>
</evidence>
<dbReference type="PANTHER" id="PTHR43081">
    <property type="entry name" value="ADENYLATE CYCLASE, TERMINAL-DIFFERENTIATION SPECIFIC-RELATED"/>
    <property type="match status" value="1"/>
</dbReference>
<protein>
    <submittedName>
        <fullName evidence="3">Guanylate cyclase</fullName>
    </submittedName>
</protein>
<dbReference type="GO" id="GO:0035556">
    <property type="term" value="P:intracellular signal transduction"/>
    <property type="evidence" value="ECO:0007669"/>
    <property type="project" value="InterPro"/>
</dbReference>
<accession>A0A1X2D8V3</accession>
<organism evidence="3 4">
    <name type="scientific">Mycobacterium riyadhense</name>
    <dbReference type="NCBI Taxonomy" id="486698"/>
    <lineage>
        <taxon>Bacteria</taxon>
        <taxon>Bacillati</taxon>
        <taxon>Actinomycetota</taxon>
        <taxon>Actinomycetes</taxon>
        <taxon>Mycobacteriales</taxon>
        <taxon>Mycobacteriaceae</taxon>
        <taxon>Mycobacterium</taxon>
    </lineage>
</organism>
<evidence type="ECO:0000313" key="3">
    <source>
        <dbReference type="EMBL" id="ORW84582.1"/>
    </source>
</evidence>
<name>A0A1X2D8V3_9MYCO</name>
<comment type="similarity">
    <text evidence="1">Belongs to the adenylyl cyclase class-3 family.</text>
</comment>
<feature type="domain" description="Guanylate cyclase" evidence="2">
    <location>
        <begin position="130"/>
        <end position="242"/>
    </location>
</feature>
<dbReference type="PROSITE" id="PS50125">
    <property type="entry name" value="GUANYLATE_CYCLASE_2"/>
    <property type="match status" value="1"/>
</dbReference>
<sequence>MPASVHTTYPCLVEVGLGDSESGVPDKTVTESARDVSRRLSVARWLRSTNHSPGVVAFIRRARRLLPGDPEFGDPLSTAGEGGPRAAARAADRLLGDRDAASREVSLGVLQVWQALTESISRRPANPEVTLVFTDLVGFSTWSLQAGDDAALVLLRQVARAVEPPLLDAGGHIVKRMGDGIMAVFRRPDVAVRAVVAAQDAVKSVEVHGYTPRMRVGIHTGRPQRLGADWLGVDVNIAARVMERATKGGIMISSPTLDLIPQSELDELGVVAKRARRPIFSSKLTGIPPDLAIYRLRTGRELTAADNQDETELDA</sequence>
<dbReference type="SMART" id="SM00044">
    <property type="entry name" value="CYCc"/>
    <property type="match status" value="1"/>
</dbReference>
<gene>
    <name evidence="3" type="ORF">AWC22_13090</name>
</gene>
<dbReference type="InterPro" id="IPR050697">
    <property type="entry name" value="Adenylyl/Guanylyl_Cyclase_3/4"/>
</dbReference>
<dbReference type="OrthoDB" id="5494175at2"/>
<dbReference type="PANTHER" id="PTHR43081:SF19">
    <property type="entry name" value="PH-SENSITIVE ADENYLATE CYCLASE RV1264"/>
    <property type="match status" value="1"/>
</dbReference>